<dbReference type="SMART" id="SM00034">
    <property type="entry name" value="CLECT"/>
    <property type="match status" value="1"/>
</dbReference>
<feature type="domain" description="C-type lectin" evidence="5">
    <location>
        <begin position="165"/>
        <end position="295"/>
    </location>
</feature>
<dbReference type="PANTHER" id="PTHR22803">
    <property type="entry name" value="MANNOSE, PHOSPHOLIPASE, LECTIN RECEPTOR RELATED"/>
    <property type="match status" value="1"/>
</dbReference>
<dbReference type="AlphaFoldDB" id="A0A7J6ANE0"/>
<dbReference type="PROSITE" id="PS50041">
    <property type="entry name" value="C_TYPE_LECTIN_2"/>
    <property type="match status" value="1"/>
</dbReference>
<keyword evidence="7" id="KW-1185">Reference proteome</keyword>
<dbReference type="InterPro" id="IPR016186">
    <property type="entry name" value="C-type_lectin-like/link_sf"/>
</dbReference>
<organism evidence="6 7">
    <name type="scientific">Ameiurus melas</name>
    <name type="common">Black bullhead</name>
    <name type="synonym">Silurus melas</name>
    <dbReference type="NCBI Taxonomy" id="219545"/>
    <lineage>
        <taxon>Eukaryota</taxon>
        <taxon>Metazoa</taxon>
        <taxon>Chordata</taxon>
        <taxon>Craniata</taxon>
        <taxon>Vertebrata</taxon>
        <taxon>Euteleostomi</taxon>
        <taxon>Actinopterygii</taxon>
        <taxon>Neopterygii</taxon>
        <taxon>Teleostei</taxon>
        <taxon>Ostariophysi</taxon>
        <taxon>Siluriformes</taxon>
        <taxon>Ictaluridae</taxon>
        <taxon>Ameiurus</taxon>
    </lineage>
</organism>
<dbReference type="EMBL" id="JAAGNN010000010">
    <property type="protein sequence ID" value="KAF4084260.1"/>
    <property type="molecule type" value="Genomic_DNA"/>
</dbReference>
<reference evidence="6 7" key="1">
    <citation type="submission" date="2020-02" db="EMBL/GenBank/DDBJ databases">
        <title>A chromosome-scale genome assembly of the black bullhead catfish (Ameiurus melas).</title>
        <authorList>
            <person name="Wen M."/>
            <person name="Zham M."/>
            <person name="Cabau C."/>
            <person name="Klopp C."/>
            <person name="Donnadieu C."/>
            <person name="Roques C."/>
            <person name="Bouchez O."/>
            <person name="Lampietro C."/>
            <person name="Jouanno E."/>
            <person name="Herpin A."/>
            <person name="Louis A."/>
            <person name="Berthelot C."/>
            <person name="Parey E."/>
            <person name="Roest-Crollius H."/>
            <person name="Braasch I."/>
            <person name="Postlethwait J."/>
            <person name="Robinson-Rechavi M."/>
            <person name="Echchiki A."/>
            <person name="Begum T."/>
            <person name="Montfort J."/>
            <person name="Schartl M."/>
            <person name="Bobe J."/>
            <person name="Guiguen Y."/>
        </authorList>
    </citation>
    <scope>NUCLEOTIDE SEQUENCE [LARGE SCALE GENOMIC DNA]</scope>
    <source>
        <strain evidence="6">M_S1</strain>
        <tissue evidence="6">Blood</tissue>
    </source>
</reference>
<feature type="transmembrane region" description="Helical" evidence="4">
    <location>
        <begin position="41"/>
        <end position="64"/>
    </location>
</feature>
<dbReference type="SUPFAM" id="SSF56436">
    <property type="entry name" value="C-type lectin-like"/>
    <property type="match status" value="1"/>
</dbReference>
<dbReference type="InterPro" id="IPR050111">
    <property type="entry name" value="C-type_lectin/snaclec_domain"/>
</dbReference>
<keyword evidence="2" id="KW-1015">Disulfide bond</keyword>
<keyword evidence="4" id="KW-1133">Transmembrane helix</keyword>
<feature type="coiled-coil region" evidence="3">
    <location>
        <begin position="85"/>
        <end position="154"/>
    </location>
</feature>
<name>A0A7J6ANE0_AMEME</name>
<dbReference type="InterPro" id="IPR016187">
    <property type="entry name" value="CTDL_fold"/>
</dbReference>
<protein>
    <recommendedName>
        <fullName evidence="5">C-type lectin domain-containing protein</fullName>
    </recommendedName>
</protein>
<dbReference type="InterPro" id="IPR033989">
    <property type="entry name" value="CD209-like_CTLD"/>
</dbReference>
<evidence type="ECO:0000313" key="7">
    <source>
        <dbReference type="Proteomes" id="UP000593565"/>
    </source>
</evidence>
<accession>A0A7J6ANE0</accession>
<evidence type="ECO:0000313" key="6">
    <source>
        <dbReference type="EMBL" id="KAF4084260.1"/>
    </source>
</evidence>
<dbReference type="InterPro" id="IPR001304">
    <property type="entry name" value="C-type_lectin-like"/>
</dbReference>
<evidence type="ECO:0000256" key="4">
    <source>
        <dbReference type="SAM" id="Phobius"/>
    </source>
</evidence>
<evidence type="ECO:0000256" key="3">
    <source>
        <dbReference type="SAM" id="Coils"/>
    </source>
</evidence>
<comment type="caution">
    <text evidence="6">The sequence shown here is derived from an EMBL/GenBank/DDBJ whole genome shotgun (WGS) entry which is preliminary data.</text>
</comment>
<keyword evidence="3" id="KW-0175">Coiled coil</keyword>
<dbReference type="GO" id="GO:0030246">
    <property type="term" value="F:carbohydrate binding"/>
    <property type="evidence" value="ECO:0007669"/>
    <property type="project" value="UniProtKB-KW"/>
</dbReference>
<proteinExistence type="predicted"/>
<dbReference type="SUPFAM" id="SSF90257">
    <property type="entry name" value="Myosin rod fragments"/>
    <property type="match status" value="1"/>
</dbReference>
<sequence>MVNHGKGAYNELEIQDDVHPVPSSMTRFTVRDDMSSRSYRLAATILGVLSVVFLFAVIGLSVHINRLSGKHGILSLNSSIISSQLARLESDHKSLTESKNTLQNKHDEDVKLMKSLQINLSRETRLKNELNSQKQKLEEDKQKLQSQISNLEGHCGKCLPNWVLMNTTCFYFAVSSTTPRRGWNAGRDDCKKKGADLVVIDTKEKQEFIVMTLKALRYNLPFSYSNGFWIGLTDDHTEGHWKWLNETTLTEGYWMDGEPNDEMSIEDCAAVYPTNNPMMAWNDAPCSHPQKWICEKEIDKTL</sequence>
<dbReference type="CDD" id="cd03590">
    <property type="entry name" value="CLECT_DC-SIGN_like"/>
    <property type="match status" value="1"/>
</dbReference>
<evidence type="ECO:0000259" key="5">
    <source>
        <dbReference type="PROSITE" id="PS50041"/>
    </source>
</evidence>
<dbReference type="Pfam" id="PF00059">
    <property type="entry name" value="Lectin_C"/>
    <property type="match status" value="1"/>
</dbReference>
<dbReference type="Gene3D" id="3.10.100.10">
    <property type="entry name" value="Mannose-Binding Protein A, subunit A"/>
    <property type="match status" value="1"/>
</dbReference>
<evidence type="ECO:0000256" key="2">
    <source>
        <dbReference type="ARBA" id="ARBA00023157"/>
    </source>
</evidence>
<dbReference type="PROSITE" id="PS00615">
    <property type="entry name" value="C_TYPE_LECTIN_1"/>
    <property type="match status" value="1"/>
</dbReference>
<keyword evidence="4" id="KW-0472">Membrane</keyword>
<dbReference type="InterPro" id="IPR018378">
    <property type="entry name" value="C-type_lectin_CS"/>
</dbReference>
<evidence type="ECO:0000256" key="1">
    <source>
        <dbReference type="ARBA" id="ARBA00022734"/>
    </source>
</evidence>
<keyword evidence="4" id="KW-0812">Transmembrane</keyword>
<dbReference type="Proteomes" id="UP000593565">
    <property type="component" value="Unassembled WGS sequence"/>
</dbReference>
<keyword evidence="1" id="KW-0430">Lectin</keyword>
<gene>
    <name evidence="6" type="ORF">AMELA_G00126510</name>
</gene>